<evidence type="ECO:0000313" key="5">
    <source>
        <dbReference type="Proteomes" id="UP000009286"/>
    </source>
</evidence>
<keyword evidence="2" id="KW-1133">Transmembrane helix</keyword>
<keyword evidence="5" id="KW-1185">Reference proteome</keyword>
<reference evidence="4 5" key="1">
    <citation type="journal article" date="2011" name="BMC Genomics">
        <title>Genomic insights into an obligate epibiotic bacterial predator: Micavibrio aeruginosavorus ARL-13.</title>
        <authorList>
            <person name="Wang Z."/>
            <person name="Kadouri D."/>
            <person name="Wu M."/>
        </authorList>
    </citation>
    <scope>NUCLEOTIDE SEQUENCE [LARGE SCALE GENOMIC DNA]</scope>
    <source>
        <strain evidence="4 5">ARL-13</strain>
    </source>
</reference>
<keyword evidence="2" id="KW-0812">Transmembrane</keyword>
<evidence type="ECO:0000313" key="4">
    <source>
        <dbReference type="EMBL" id="AEP08966.1"/>
    </source>
</evidence>
<keyword evidence="2" id="KW-0472">Membrane</keyword>
<dbReference type="OrthoDB" id="7338235at2"/>
<dbReference type="RefSeq" id="WP_014102189.1">
    <property type="nucleotide sequence ID" value="NC_016026.1"/>
</dbReference>
<dbReference type="Pfam" id="PF05036">
    <property type="entry name" value="SPOR"/>
    <property type="match status" value="1"/>
</dbReference>
<gene>
    <name evidence="4" type="ordered locus">MICA_632</name>
</gene>
<dbReference type="STRING" id="856793.MICA_632"/>
<protein>
    <submittedName>
        <fullName evidence="4">Sporulation related domain protein</fullName>
    </submittedName>
</protein>
<dbReference type="GO" id="GO:0042834">
    <property type="term" value="F:peptidoglycan binding"/>
    <property type="evidence" value="ECO:0007669"/>
    <property type="project" value="InterPro"/>
</dbReference>
<name>G2KN34_MICAA</name>
<dbReference type="Gene3D" id="3.30.70.1070">
    <property type="entry name" value="Sporulation related repeat"/>
    <property type="match status" value="1"/>
</dbReference>
<dbReference type="InterPro" id="IPR007730">
    <property type="entry name" value="SPOR-like_dom"/>
</dbReference>
<dbReference type="AlphaFoldDB" id="G2KN34"/>
<proteinExistence type="predicted"/>
<dbReference type="KEGG" id="mai:MICA_632"/>
<feature type="compositionally biased region" description="Basic and acidic residues" evidence="1">
    <location>
        <begin position="174"/>
        <end position="188"/>
    </location>
</feature>
<dbReference type="SUPFAM" id="SSF110997">
    <property type="entry name" value="Sporulation related repeat"/>
    <property type="match status" value="1"/>
</dbReference>
<dbReference type="Proteomes" id="UP000009286">
    <property type="component" value="Chromosome"/>
</dbReference>
<dbReference type="EMBL" id="CP002382">
    <property type="protein sequence ID" value="AEP08966.1"/>
    <property type="molecule type" value="Genomic_DNA"/>
</dbReference>
<feature type="region of interest" description="Disordered" evidence="1">
    <location>
        <begin position="170"/>
        <end position="208"/>
    </location>
</feature>
<feature type="domain" description="SPOR" evidence="3">
    <location>
        <begin position="242"/>
        <end position="327"/>
    </location>
</feature>
<evidence type="ECO:0000256" key="1">
    <source>
        <dbReference type="SAM" id="MobiDB-lite"/>
    </source>
</evidence>
<organism evidence="4 5">
    <name type="scientific">Micavibrio aeruginosavorus (strain ARL-13)</name>
    <dbReference type="NCBI Taxonomy" id="856793"/>
    <lineage>
        <taxon>Bacteria</taxon>
        <taxon>Pseudomonadati</taxon>
        <taxon>Bdellovibrionota</taxon>
        <taxon>Bdellovibrionia</taxon>
        <taxon>Bdellovibrionales</taxon>
        <taxon>Pseudobdellovibrionaceae</taxon>
        <taxon>Micavibrio</taxon>
    </lineage>
</organism>
<dbReference type="eggNOG" id="COG3087">
    <property type="taxonomic scope" value="Bacteria"/>
</dbReference>
<evidence type="ECO:0000256" key="2">
    <source>
        <dbReference type="SAM" id="Phobius"/>
    </source>
</evidence>
<sequence>MTYHDEFDDPEGGNPFGRIARALENGRTRLSARAPFLTVLMGLGALFILLAVFWVSYPRGDDPTRPVPMVQADADMASASYKTTPDDPGGMDIPYRDSTLFDTLRSANNAEDGASKVENLLPPPEEPMTREQMFAGLKTETLTPETQMADASDVPAAKMVDDDLSAEPKPNAALEKESAVDEPEKAADEEPVTPVEDSKPAGMPTPVIAPEKKTDIRSAEKVEEKVAATEPAAGAAAPAVKAVQDGTHFVQMASVKDEAAARAEWKKMQAAFPAQLGSVELRVQKADLGAKGVFYRIQGGPLSQDQAKSICTAISAKRPGGCIVVAR</sequence>
<accession>G2KN34</accession>
<feature type="transmembrane region" description="Helical" evidence="2">
    <location>
        <begin position="36"/>
        <end position="57"/>
    </location>
</feature>
<dbReference type="HOGENOM" id="CLU_076011_0_0_5"/>
<dbReference type="PROSITE" id="PS51724">
    <property type="entry name" value="SPOR"/>
    <property type="match status" value="1"/>
</dbReference>
<dbReference type="InterPro" id="IPR036680">
    <property type="entry name" value="SPOR-like_sf"/>
</dbReference>
<evidence type="ECO:0000259" key="3">
    <source>
        <dbReference type="PROSITE" id="PS51724"/>
    </source>
</evidence>